<dbReference type="GO" id="GO:0006508">
    <property type="term" value="P:proteolysis"/>
    <property type="evidence" value="ECO:0007669"/>
    <property type="project" value="InterPro"/>
</dbReference>
<feature type="transmembrane region" description="Helical" evidence="1">
    <location>
        <begin position="6"/>
        <end position="25"/>
    </location>
</feature>
<accession>A0A0D1DDL1</accession>
<evidence type="ECO:0000256" key="1">
    <source>
        <dbReference type="SAM" id="Phobius"/>
    </source>
</evidence>
<dbReference type="STRING" id="935700.jaqu_02080"/>
<dbReference type="InterPro" id="IPR034122">
    <property type="entry name" value="Retropepsin-like_bacterial"/>
</dbReference>
<dbReference type="EMBL" id="JYFE01000005">
    <property type="protein sequence ID" value="KIT18083.1"/>
    <property type="molecule type" value="Genomic_DNA"/>
</dbReference>
<name>A0A0D1DDL1_9RHOB</name>
<dbReference type="CDD" id="cd05483">
    <property type="entry name" value="retropepsin_like_bacteria"/>
    <property type="match status" value="1"/>
</dbReference>
<evidence type="ECO:0000313" key="2">
    <source>
        <dbReference type="EMBL" id="KIT18083.1"/>
    </source>
</evidence>
<dbReference type="PATRIC" id="fig|935700.4.peg.229"/>
<dbReference type="InterPro" id="IPR001969">
    <property type="entry name" value="Aspartic_peptidase_AS"/>
</dbReference>
<organism evidence="2 3">
    <name type="scientific">Jannaschia aquimarina</name>
    <dbReference type="NCBI Taxonomy" id="935700"/>
    <lineage>
        <taxon>Bacteria</taxon>
        <taxon>Pseudomonadati</taxon>
        <taxon>Pseudomonadota</taxon>
        <taxon>Alphaproteobacteria</taxon>
        <taxon>Rhodobacterales</taxon>
        <taxon>Roseobacteraceae</taxon>
        <taxon>Jannaschia</taxon>
    </lineage>
</organism>
<dbReference type="InterPro" id="IPR021109">
    <property type="entry name" value="Peptidase_aspartic_dom_sf"/>
</dbReference>
<dbReference type="PROSITE" id="PS00141">
    <property type="entry name" value="ASP_PROTEASE"/>
    <property type="match status" value="1"/>
</dbReference>
<keyword evidence="1" id="KW-0812">Transmembrane</keyword>
<gene>
    <name evidence="2" type="ORF">jaqu_02080</name>
</gene>
<comment type="caution">
    <text evidence="2">The sequence shown here is derived from an EMBL/GenBank/DDBJ whole genome shotgun (WGS) entry which is preliminary data.</text>
</comment>
<keyword evidence="1" id="KW-0472">Membrane</keyword>
<keyword evidence="1" id="KW-1133">Transmembrane helix</keyword>
<dbReference type="SUPFAM" id="SSF50630">
    <property type="entry name" value="Acid proteases"/>
    <property type="match status" value="1"/>
</dbReference>
<dbReference type="Pfam" id="PF13650">
    <property type="entry name" value="Asp_protease_2"/>
    <property type="match status" value="1"/>
</dbReference>
<dbReference type="GO" id="GO:0004190">
    <property type="term" value="F:aspartic-type endopeptidase activity"/>
    <property type="evidence" value="ECO:0007669"/>
    <property type="project" value="InterPro"/>
</dbReference>
<protein>
    <submittedName>
        <fullName evidence="2">Uncharacterized protein</fullName>
    </submittedName>
</protein>
<dbReference type="AlphaFoldDB" id="A0A0D1DDL1"/>
<evidence type="ECO:0000313" key="3">
    <source>
        <dbReference type="Proteomes" id="UP000032232"/>
    </source>
</evidence>
<proteinExistence type="predicted"/>
<dbReference type="RefSeq" id="WP_043917067.1">
    <property type="nucleotide sequence ID" value="NZ_FZPF01000003.1"/>
</dbReference>
<feature type="transmembrane region" description="Helical" evidence="1">
    <location>
        <begin position="37"/>
        <end position="53"/>
    </location>
</feature>
<dbReference type="Gene3D" id="2.40.70.10">
    <property type="entry name" value="Acid Proteases"/>
    <property type="match status" value="1"/>
</dbReference>
<dbReference type="OrthoDB" id="7595324at2"/>
<keyword evidence="3" id="KW-1185">Reference proteome</keyword>
<dbReference type="InterPro" id="IPR011969">
    <property type="entry name" value="Clan_AA_Asp_peptidase_C"/>
</dbReference>
<dbReference type="NCBIfam" id="TIGR02281">
    <property type="entry name" value="clan_AA_DTGA"/>
    <property type="match status" value="1"/>
</dbReference>
<dbReference type="Proteomes" id="UP000032232">
    <property type="component" value="Unassembled WGS sequence"/>
</dbReference>
<reference evidence="2 3" key="1">
    <citation type="submission" date="2015-02" db="EMBL/GenBank/DDBJ databases">
        <title>Genome Sequence of Jannaschia aquimarina DSM28248, a member of the Roseobacter clade.</title>
        <authorList>
            <person name="Voget S."/>
            <person name="Daniel R."/>
        </authorList>
    </citation>
    <scope>NUCLEOTIDE SEQUENCE [LARGE SCALE GENOMIC DNA]</scope>
    <source>
        <strain evidence="2 3">GSW-M26</strain>
    </source>
</reference>
<sequence length="195" mass="21591">MTDHDSMRAIYLFLLLAALGIPFLISQRHRIGQTLQYAAIWGFVFLGAFLVYADRDSIMNTLSPTQRVTTAEGMSAIEVPLGRDGHYHMVLDINGAPVRFVVDTGASDMVLTREDAARAGIDLDGLRFLGRAFTANGPVATADVRLDEVRLGDQVDRNVRAVVNDGEMFQSLLGMSYLSEFGRIEIEDGRLRLIR</sequence>